<dbReference type="EMBL" id="CAJZBQ010000011">
    <property type="protein sequence ID" value="CAG9313608.1"/>
    <property type="molecule type" value="Genomic_DNA"/>
</dbReference>
<comment type="caution">
    <text evidence="1">The sequence shown here is derived from an EMBL/GenBank/DDBJ whole genome shotgun (WGS) entry which is preliminary data.</text>
</comment>
<sequence>MCLILCKPVVCDHPFCVSFYTKMGGMRVTLLNNDEDHYLSVINYQNAVLTDLVEYNKKSFEAFDNLLAEAKSLGRFLANTRHADLVMETSITDEQIFSSSTKEDSYKYELKLIEKFPEALWKERGFSIRAFVQDKSRESVYLHKFPRFRVFLYTMDEKPKLLNLNVAGKKVLRGTIEAEMKEDSTIYFKNLVINEVSSHYTNDAFQIVVANLNSSAVKPLILSGIHVRARRLVKK</sequence>
<proteinExistence type="predicted"/>
<dbReference type="Proteomes" id="UP001162131">
    <property type="component" value="Unassembled WGS sequence"/>
</dbReference>
<organism evidence="1 2">
    <name type="scientific">Blepharisma stoltei</name>
    <dbReference type="NCBI Taxonomy" id="1481888"/>
    <lineage>
        <taxon>Eukaryota</taxon>
        <taxon>Sar</taxon>
        <taxon>Alveolata</taxon>
        <taxon>Ciliophora</taxon>
        <taxon>Postciliodesmatophora</taxon>
        <taxon>Heterotrichea</taxon>
        <taxon>Heterotrichida</taxon>
        <taxon>Blepharismidae</taxon>
        <taxon>Blepharisma</taxon>
    </lineage>
</organism>
<name>A0AAU9IHP6_9CILI</name>
<evidence type="ECO:0000313" key="1">
    <source>
        <dbReference type="EMBL" id="CAG9313608.1"/>
    </source>
</evidence>
<gene>
    <name evidence="1" type="ORF">BSTOLATCC_MIC9421</name>
</gene>
<keyword evidence="2" id="KW-1185">Reference proteome</keyword>
<dbReference type="AlphaFoldDB" id="A0AAU9IHP6"/>
<accession>A0AAU9IHP6</accession>
<protein>
    <submittedName>
        <fullName evidence="1">Uncharacterized protein</fullName>
    </submittedName>
</protein>
<reference evidence="1" key="1">
    <citation type="submission" date="2021-09" db="EMBL/GenBank/DDBJ databases">
        <authorList>
            <consortium name="AG Swart"/>
            <person name="Singh M."/>
            <person name="Singh A."/>
            <person name="Seah K."/>
            <person name="Emmerich C."/>
        </authorList>
    </citation>
    <scope>NUCLEOTIDE SEQUENCE</scope>
    <source>
        <strain evidence="1">ATCC30299</strain>
    </source>
</reference>
<evidence type="ECO:0000313" key="2">
    <source>
        <dbReference type="Proteomes" id="UP001162131"/>
    </source>
</evidence>